<keyword evidence="3" id="KW-1185">Reference proteome</keyword>
<dbReference type="InterPro" id="IPR032710">
    <property type="entry name" value="NTF2-like_dom_sf"/>
</dbReference>
<evidence type="ECO:0000313" key="2">
    <source>
        <dbReference type="EMBL" id="GGN53263.1"/>
    </source>
</evidence>
<evidence type="ECO:0000259" key="1">
    <source>
        <dbReference type="Pfam" id="PF13577"/>
    </source>
</evidence>
<name>A0ABQ2JPJ7_9SPHN</name>
<comment type="caution">
    <text evidence="2">The sequence shown here is derived from an EMBL/GenBank/DDBJ whole genome shotgun (WGS) entry which is preliminary data.</text>
</comment>
<dbReference type="Pfam" id="PF13577">
    <property type="entry name" value="SnoaL_4"/>
    <property type="match status" value="1"/>
</dbReference>
<protein>
    <recommendedName>
        <fullName evidence="1">SnoaL-like domain-containing protein</fullName>
    </recommendedName>
</protein>
<dbReference type="Proteomes" id="UP000605099">
    <property type="component" value="Unassembled WGS sequence"/>
</dbReference>
<dbReference type="InterPro" id="IPR037401">
    <property type="entry name" value="SnoaL-like"/>
</dbReference>
<dbReference type="SUPFAM" id="SSF54427">
    <property type="entry name" value="NTF2-like"/>
    <property type="match status" value="1"/>
</dbReference>
<dbReference type="EMBL" id="BMLK01000012">
    <property type="protein sequence ID" value="GGN53263.1"/>
    <property type="molecule type" value="Genomic_DNA"/>
</dbReference>
<gene>
    <name evidence="2" type="ORF">GCM10011349_27740</name>
</gene>
<evidence type="ECO:0000313" key="3">
    <source>
        <dbReference type="Proteomes" id="UP000605099"/>
    </source>
</evidence>
<proteinExistence type="predicted"/>
<dbReference type="Gene3D" id="3.10.450.50">
    <property type="match status" value="1"/>
</dbReference>
<sequence length="191" mass="21981">MSMEADLNDLAKTVGYLKDRQDILDCIVRECRARDRQDVEQIALCWWEDGVDEHGPVVSFAPDYPARANAGHKAAFHMTSHNITNHLCELDGDVAYCESYVIGGLRWLDGEKTSIAFGRYIDQLEKRPNAKGDPEWRIKTRRCTIEMTADADPDWLHSDAIKGFLKPLWSKEDPSYERPITWKPKDEGVRW</sequence>
<reference evidence="3" key="1">
    <citation type="journal article" date="2019" name="Int. J. Syst. Evol. Microbiol.">
        <title>The Global Catalogue of Microorganisms (GCM) 10K type strain sequencing project: providing services to taxonomists for standard genome sequencing and annotation.</title>
        <authorList>
            <consortium name="The Broad Institute Genomics Platform"/>
            <consortium name="The Broad Institute Genome Sequencing Center for Infectious Disease"/>
            <person name="Wu L."/>
            <person name="Ma J."/>
        </authorList>
    </citation>
    <scope>NUCLEOTIDE SEQUENCE [LARGE SCALE GENOMIC DNA]</scope>
    <source>
        <strain evidence="3">CGMCC 1.6784</strain>
    </source>
</reference>
<organism evidence="2 3">
    <name type="scientific">Novosphingobium indicum</name>
    <dbReference type="NCBI Taxonomy" id="462949"/>
    <lineage>
        <taxon>Bacteria</taxon>
        <taxon>Pseudomonadati</taxon>
        <taxon>Pseudomonadota</taxon>
        <taxon>Alphaproteobacteria</taxon>
        <taxon>Sphingomonadales</taxon>
        <taxon>Sphingomonadaceae</taxon>
        <taxon>Novosphingobium</taxon>
    </lineage>
</organism>
<dbReference type="CDD" id="cd00531">
    <property type="entry name" value="NTF2_like"/>
    <property type="match status" value="1"/>
</dbReference>
<feature type="domain" description="SnoaL-like" evidence="1">
    <location>
        <begin position="17"/>
        <end position="142"/>
    </location>
</feature>
<accession>A0ABQ2JPJ7</accession>